<sequence>MGNPDTSTNVATLVPGTESRLAGSPSTAVIRWVGYDAPQNILEAGGQQHTANAKADLARFQEGLRASHTASVAAHDVIKATNIPLGTGIGLPTADPHGPDPTLKGFGGKVFSSDPGTPGWLPGGLGEAAHSEYWRRNSASLTNMGKIIAGKPADRAETHTPQALARLPSQARLERVSAAIDNPCDVPSDNGPRGRVEARNTYQVLGRDPAEFPRAFDTHKNYWTAGNHTLLEDKRPTSWFRWVRDNTDAFTITLQANDLGELYLGSTSPCGWPDGQPR</sequence>
<keyword evidence="3" id="KW-1185">Reference proteome</keyword>
<dbReference type="RefSeq" id="WP_185007727.1">
    <property type="nucleotide sequence ID" value="NZ_BAAAUI010000051.1"/>
</dbReference>
<gene>
    <name evidence="2" type="ORF">HNR67_007393</name>
</gene>
<evidence type="ECO:0000313" key="2">
    <source>
        <dbReference type="EMBL" id="MBB4681275.1"/>
    </source>
</evidence>
<proteinExistence type="predicted"/>
<name>A0A7W7FXN1_9PSEU</name>
<dbReference type="EMBL" id="JACHMH010000001">
    <property type="protein sequence ID" value="MBB4681275.1"/>
    <property type="molecule type" value="Genomic_DNA"/>
</dbReference>
<organism evidence="2 3">
    <name type="scientific">Crossiella cryophila</name>
    <dbReference type="NCBI Taxonomy" id="43355"/>
    <lineage>
        <taxon>Bacteria</taxon>
        <taxon>Bacillati</taxon>
        <taxon>Actinomycetota</taxon>
        <taxon>Actinomycetes</taxon>
        <taxon>Pseudonocardiales</taxon>
        <taxon>Pseudonocardiaceae</taxon>
        <taxon>Crossiella</taxon>
    </lineage>
</organism>
<dbReference type="Proteomes" id="UP000533598">
    <property type="component" value="Unassembled WGS sequence"/>
</dbReference>
<protein>
    <recommendedName>
        <fullName evidence="1">DUF1023 domain-containing protein</fullName>
    </recommendedName>
</protein>
<accession>A0A7W7FXN1</accession>
<dbReference type="InterPro" id="IPR010427">
    <property type="entry name" value="DUF1023"/>
</dbReference>
<reference evidence="2 3" key="1">
    <citation type="submission" date="2020-08" db="EMBL/GenBank/DDBJ databases">
        <title>Sequencing the genomes of 1000 actinobacteria strains.</title>
        <authorList>
            <person name="Klenk H.-P."/>
        </authorList>
    </citation>
    <scope>NUCLEOTIDE SEQUENCE [LARGE SCALE GENOMIC DNA]</scope>
    <source>
        <strain evidence="2 3">DSM 44230</strain>
    </source>
</reference>
<evidence type="ECO:0000313" key="3">
    <source>
        <dbReference type="Proteomes" id="UP000533598"/>
    </source>
</evidence>
<comment type="caution">
    <text evidence="2">The sequence shown here is derived from an EMBL/GenBank/DDBJ whole genome shotgun (WGS) entry which is preliminary data.</text>
</comment>
<dbReference type="Pfam" id="PF06259">
    <property type="entry name" value="Abhydrolase_8"/>
    <property type="match status" value="1"/>
</dbReference>
<evidence type="ECO:0000259" key="1">
    <source>
        <dbReference type="Pfam" id="PF06259"/>
    </source>
</evidence>
<feature type="domain" description="DUF1023" evidence="1">
    <location>
        <begin position="24"/>
        <end position="69"/>
    </location>
</feature>
<dbReference type="AlphaFoldDB" id="A0A7W7FXN1"/>